<dbReference type="AlphaFoldDB" id="A0A6L8MGF4"/>
<dbReference type="InterPro" id="IPR024524">
    <property type="entry name" value="DUF3800"/>
</dbReference>
<name>A0A6L8MGF4_9BURK</name>
<dbReference type="Proteomes" id="UP000474565">
    <property type="component" value="Unassembled WGS sequence"/>
</dbReference>
<proteinExistence type="predicted"/>
<comment type="caution">
    <text evidence="1">The sequence shown here is derived from an EMBL/GenBank/DDBJ whole genome shotgun (WGS) entry which is preliminary data.</text>
</comment>
<dbReference type="RefSeq" id="WP_161018130.1">
    <property type="nucleotide sequence ID" value="NZ_WWCP01000001.1"/>
</dbReference>
<evidence type="ECO:0000313" key="1">
    <source>
        <dbReference type="EMBL" id="MYM80786.1"/>
    </source>
</evidence>
<protein>
    <submittedName>
        <fullName evidence="1">DUF3800 domain-containing protein</fullName>
    </submittedName>
</protein>
<dbReference type="Pfam" id="PF12686">
    <property type="entry name" value="DUF3800"/>
    <property type="match status" value="1"/>
</dbReference>
<gene>
    <name evidence="1" type="ORF">GTP44_02270</name>
</gene>
<accession>A0A6L8MGF4</accession>
<dbReference type="EMBL" id="WWCP01000001">
    <property type="protein sequence ID" value="MYM80786.1"/>
    <property type="molecule type" value="Genomic_DNA"/>
</dbReference>
<sequence>MHLLYLDESGHSHDPNSQFFVLAGFSVFERQTHWLESQITPVAERFSKSNPSAIEFHGAPMRSGKDEWEGVAPADRVQAVVDILDLLSDRQLQLRVYVSVIEKSLFAPEAILQQSFEDIASCFDQYLQSLYRRKNDPQRGLVIFDKSNYEQKLQALSQVFKHQGNANGKVRNFAEVPLFLDSKASRLIQLADLIAYWTFRYFQSGDDRGYKMIEPYFCRFAGANGYMPRITAATEQRLQTLAAQKYPFPAPTARTSTTTSPTTTVISTTATATVTQIQIEVPGT</sequence>
<reference evidence="1 2" key="1">
    <citation type="submission" date="2019-12" db="EMBL/GenBank/DDBJ databases">
        <title>Novel species isolated from a subtropical stream in China.</title>
        <authorList>
            <person name="Lu H."/>
        </authorList>
    </citation>
    <scope>NUCLEOTIDE SEQUENCE [LARGE SCALE GENOMIC DNA]</scope>
    <source>
        <strain evidence="1 2">FT50W</strain>
    </source>
</reference>
<organism evidence="1 2">
    <name type="scientific">Duganella lactea</name>
    <dbReference type="NCBI Taxonomy" id="2692173"/>
    <lineage>
        <taxon>Bacteria</taxon>
        <taxon>Pseudomonadati</taxon>
        <taxon>Pseudomonadota</taxon>
        <taxon>Betaproteobacteria</taxon>
        <taxon>Burkholderiales</taxon>
        <taxon>Oxalobacteraceae</taxon>
        <taxon>Telluria group</taxon>
        <taxon>Duganella</taxon>
    </lineage>
</organism>
<evidence type="ECO:0000313" key="2">
    <source>
        <dbReference type="Proteomes" id="UP000474565"/>
    </source>
</evidence>